<reference evidence="1" key="1">
    <citation type="journal article" date="2020" name="mSystems">
        <title>Genome- and Community-Level Interaction Insights into Carbon Utilization and Element Cycling Functions of Hydrothermarchaeota in Hydrothermal Sediment.</title>
        <authorList>
            <person name="Zhou Z."/>
            <person name="Liu Y."/>
            <person name="Xu W."/>
            <person name="Pan J."/>
            <person name="Luo Z.H."/>
            <person name="Li M."/>
        </authorList>
    </citation>
    <scope>NUCLEOTIDE SEQUENCE [LARGE SCALE GENOMIC DNA]</scope>
    <source>
        <strain evidence="1">SpSt-12</strain>
    </source>
</reference>
<protein>
    <recommendedName>
        <fullName evidence="2">CRISPR-associated exonuclease Cas4</fullName>
    </recommendedName>
</protein>
<dbReference type="InterPro" id="IPR011604">
    <property type="entry name" value="PDDEXK-like_dom_sf"/>
</dbReference>
<evidence type="ECO:0000313" key="1">
    <source>
        <dbReference type="EMBL" id="HET21578.1"/>
    </source>
</evidence>
<dbReference type="AlphaFoldDB" id="A0A7C2NN36"/>
<comment type="caution">
    <text evidence="1">The sequence shown here is derived from an EMBL/GenBank/DDBJ whole genome shotgun (WGS) entry which is preliminary data.</text>
</comment>
<sequence>MIKLSHLTSYVTCPRLCYFRIHAGEESFTEFNAAREIYLSLRQGFDLEWAKMRARALHKAFDESIFDSAAGKFVYPRINCKSVEVDAVLKSEKLDLLVSVEEIVECNGERIPLFLSLTPPEKGVWMKDMIKAGAAALAGNYSNALIYYAYTGDIRIVEATFNLKRRVIKLIERVKLVKRGFLPERRESGYCDYCSFREECESRAETFASKFL</sequence>
<proteinExistence type="predicted"/>
<dbReference type="EMBL" id="DSCQ01000070">
    <property type="protein sequence ID" value="HET21578.1"/>
    <property type="molecule type" value="Genomic_DNA"/>
</dbReference>
<accession>A0A7C2NN36</accession>
<organism evidence="1">
    <name type="scientific">Archaeoglobus fulgidus</name>
    <dbReference type="NCBI Taxonomy" id="2234"/>
    <lineage>
        <taxon>Archaea</taxon>
        <taxon>Methanobacteriati</taxon>
        <taxon>Methanobacteriota</taxon>
        <taxon>Archaeoglobi</taxon>
        <taxon>Archaeoglobales</taxon>
        <taxon>Archaeoglobaceae</taxon>
        <taxon>Archaeoglobus</taxon>
    </lineage>
</organism>
<name>A0A7C2NN36_ARCFL</name>
<evidence type="ECO:0008006" key="2">
    <source>
        <dbReference type="Google" id="ProtNLM"/>
    </source>
</evidence>
<dbReference type="Gene3D" id="3.90.320.10">
    <property type="match status" value="1"/>
</dbReference>
<gene>
    <name evidence="1" type="ORF">ENN70_05795</name>
</gene>